<proteinExistence type="predicted"/>
<comment type="caution">
    <text evidence="1">The sequence shown here is derived from an EMBL/GenBank/DDBJ whole genome shotgun (WGS) entry which is preliminary data.</text>
</comment>
<gene>
    <name evidence="1" type="ORF">B6U60_10555</name>
</gene>
<dbReference type="Proteomes" id="UP000192638">
    <property type="component" value="Unassembled WGS sequence"/>
</dbReference>
<reference evidence="1 2" key="1">
    <citation type="submission" date="2017-03" db="EMBL/GenBank/DDBJ databases">
        <title>Phylogenomics and comparative genomics of Lactobacillus salivarius, a mammalian gut commensal.</title>
        <authorList>
            <person name="Harris H.M."/>
        </authorList>
    </citation>
    <scope>NUCLEOTIDE SEQUENCE [LARGE SCALE GENOMIC DNA]</scope>
    <source>
        <strain evidence="1 2">LMG 14477</strain>
    </source>
</reference>
<name>A0A1V9QCM9_9LACO</name>
<dbReference type="AlphaFoldDB" id="A0A1V9QCM9"/>
<dbReference type="EMBL" id="NBEB01000170">
    <property type="protein sequence ID" value="OQQ78511.1"/>
    <property type="molecule type" value="Genomic_DNA"/>
</dbReference>
<accession>A0A1V9QCM9</accession>
<sequence length="45" mass="5152">MIVSGYFLMKTGCDVIQRFWKVPSKFETLISKTNLSEKTLLVMAP</sequence>
<organism evidence="1 2">
    <name type="scientific">Ligilactobacillus salivarius</name>
    <dbReference type="NCBI Taxonomy" id="1624"/>
    <lineage>
        <taxon>Bacteria</taxon>
        <taxon>Bacillati</taxon>
        <taxon>Bacillota</taxon>
        <taxon>Bacilli</taxon>
        <taxon>Lactobacillales</taxon>
        <taxon>Lactobacillaceae</taxon>
        <taxon>Ligilactobacillus</taxon>
    </lineage>
</organism>
<evidence type="ECO:0000313" key="1">
    <source>
        <dbReference type="EMBL" id="OQQ78511.1"/>
    </source>
</evidence>
<evidence type="ECO:0000313" key="2">
    <source>
        <dbReference type="Proteomes" id="UP000192638"/>
    </source>
</evidence>
<protein>
    <submittedName>
        <fullName evidence="1">Uncharacterized protein</fullName>
    </submittedName>
</protein>
<feature type="non-terminal residue" evidence="1">
    <location>
        <position position="45"/>
    </location>
</feature>